<evidence type="ECO:0000313" key="2">
    <source>
        <dbReference type="EMBL" id="GAL73018.1"/>
    </source>
</evidence>
<protein>
    <submittedName>
        <fullName evidence="1">Uncharacterized protein</fullName>
    </submittedName>
</protein>
<accession>A0A090VYJ9</accession>
<dbReference type="Proteomes" id="UP000029646">
    <property type="component" value="Unassembled WGS sequence"/>
</dbReference>
<evidence type="ECO:0000313" key="5">
    <source>
        <dbReference type="Proteomes" id="UP000030184"/>
    </source>
</evidence>
<evidence type="ECO:0000313" key="1">
    <source>
        <dbReference type="EMBL" id="GAL68978.1"/>
    </source>
</evidence>
<dbReference type="EMBL" id="BBNR01000030">
    <property type="protein sequence ID" value="GAL68978.1"/>
    <property type="molecule type" value="Genomic_DNA"/>
</dbReference>
<evidence type="ECO:0000313" key="4">
    <source>
        <dbReference type="Proteomes" id="UP000029641"/>
    </source>
</evidence>
<proteinExistence type="predicted"/>
<sequence>MKNSIADRVVYFLSGYPPFNMLNEKSLHKIAAQVQKMI</sequence>
<evidence type="ECO:0000313" key="3">
    <source>
        <dbReference type="EMBL" id="GAL89634.1"/>
    </source>
</evidence>
<comment type="caution">
    <text evidence="1">The sequence shown here is derived from an EMBL/GenBank/DDBJ whole genome shotgun (WGS) entry which is preliminary data.</text>
</comment>
<keyword evidence="5" id="KW-1185">Reference proteome</keyword>
<dbReference type="STRING" id="504487.JCM19538_1258"/>
<dbReference type="EMBL" id="BBNS01000037">
    <property type="protein sequence ID" value="GAL73018.1"/>
    <property type="molecule type" value="Genomic_DNA"/>
</dbReference>
<reference evidence="5" key="1">
    <citation type="journal article" date="2014" name="Genome Announc.">
        <title>Draft Genome Sequence of Marine Flavobacterium Jejuia pallidilutea Strain 11shimoA1 and Pigmentation Mutants.</title>
        <authorList>
            <person name="Takatani N."/>
            <person name="Nakanishi M."/>
            <person name="Meirelles P."/>
            <person name="Mino S."/>
            <person name="Suda W."/>
            <person name="Oshima K."/>
            <person name="Hattori M."/>
            <person name="Ohkuma M."/>
            <person name="Hosokawa M."/>
            <person name="Miyashita K."/>
            <person name="Thompson F.L."/>
            <person name="Niwa A."/>
            <person name="Sawabe T."/>
            <person name="Sawabe T."/>
        </authorList>
    </citation>
    <scope>NUCLEOTIDE SEQUENCE [LARGE SCALE GENOMIC DNA]</scope>
    <source>
        <strain evidence="5">JCM 19538</strain>
    </source>
</reference>
<organism evidence="1 4">
    <name type="scientific">Jejuia pallidilutea</name>
    <dbReference type="NCBI Taxonomy" id="504487"/>
    <lineage>
        <taxon>Bacteria</taxon>
        <taxon>Pseudomonadati</taxon>
        <taxon>Bacteroidota</taxon>
        <taxon>Flavobacteriia</taxon>
        <taxon>Flavobacteriales</taxon>
        <taxon>Flavobacteriaceae</taxon>
        <taxon>Jejuia</taxon>
    </lineage>
</organism>
<dbReference type="AlphaFoldDB" id="A0A090VYJ9"/>
<dbReference type="Proteomes" id="UP000030184">
    <property type="component" value="Unassembled WGS sequence"/>
</dbReference>
<name>A0A090VYJ9_9FLAO</name>
<dbReference type="EMBL" id="BBNY01000016">
    <property type="protein sequence ID" value="GAL89634.1"/>
    <property type="molecule type" value="Genomic_DNA"/>
</dbReference>
<gene>
    <name evidence="1" type="ORF">JCM19301_2914</name>
    <name evidence="2" type="ORF">JCM19302_3326</name>
    <name evidence="3" type="ORF">JCM19538_1258</name>
</gene>
<dbReference type="Proteomes" id="UP000029641">
    <property type="component" value="Unassembled WGS sequence"/>
</dbReference>